<feature type="non-terminal residue" evidence="4">
    <location>
        <position position="1"/>
    </location>
</feature>
<dbReference type="GO" id="GO:0035770">
    <property type="term" value="C:ribonucleoprotein granule"/>
    <property type="evidence" value="ECO:0007669"/>
    <property type="project" value="TreeGrafter"/>
</dbReference>
<keyword evidence="2" id="KW-0496">Mitochondrion</keyword>
<evidence type="ECO:0000256" key="2">
    <source>
        <dbReference type="ARBA" id="ARBA00023128"/>
    </source>
</evidence>
<feature type="non-terminal residue" evidence="4">
    <location>
        <position position="465"/>
    </location>
</feature>
<dbReference type="GO" id="GO:0003723">
    <property type="term" value="F:RNA binding"/>
    <property type="evidence" value="ECO:0007669"/>
    <property type="project" value="TreeGrafter"/>
</dbReference>
<proteinExistence type="predicted"/>
<dbReference type="InterPro" id="IPR050870">
    <property type="entry name" value="FAST_kinase"/>
</dbReference>
<keyword evidence="4" id="KW-0808">Transferase</keyword>
<name>A0A7K8GGP3_ORTSP</name>
<protein>
    <submittedName>
        <fullName evidence="4">FASTK kinase</fullName>
    </submittedName>
</protein>
<dbReference type="Pfam" id="PF08368">
    <property type="entry name" value="FAST_2"/>
    <property type="match status" value="1"/>
</dbReference>
<dbReference type="SMART" id="SM00952">
    <property type="entry name" value="RAP"/>
    <property type="match status" value="1"/>
</dbReference>
<keyword evidence="4" id="KW-0418">Kinase</keyword>
<dbReference type="EMBL" id="VZTJ01002602">
    <property type="protein sequence ID" value="NXC03297.1"/>
    <property type="molecule type" value="Genomic_DNA"/>
</dbReference>
<comment type="subcellular location">
    <subcellularLocation>
        <location evidence="1">Mitochondrion</location>
    </subcellularLocation>
</comment>
<dbReference type="Pfam" id="PF06743">
    <property type="entry name" value="FAST_1"/>
    <property type="match status" value="1"/>
</dbReference>
<dbReference type="PANTHER" id="PTHR21228:SF4">
    <property type="entry name" value="FAS-ACTIVATED SERINE_THREONINE KINASE"/>
    <property type="match status" value="1"/>
</dbReference>
<evidence type="ECO:0000256" key="1">
    <source>
        <dbReference type="ARBA" id="ARBA00004173"/>
    </source>
</evidence>
<dbReference type="GO" id="GO:0005759">
    <property type="term" value="C:mitochondrial matrix"/>
    <property type="evidence" value="ECO:0007669"/>
    <property type="project" value="TreeGrafter"/>
</dbReference>
<dbReference type="PROSITE" id="PS51286">
    <property type="entry name" value="RAP"/>
    <property type="match status" value="1"/>
</dbReference>
<evidence type="ECO:0000259" key="3">
    <source>
        <dbReference type="PROSITE" id="PS51286"/>
    </source>
</evidence>
<feature type="domain" description="RAP" evidence="3">
    <location>
        <begin position="413"/>
        <end position="465"/>
    </location>
</feature>
<dbReference type="GO" id="GO:0016301">
    <property type="term" value="F:kinase activity"/>
    <property type="evidence" value="ECO:0007669"/>
    <property type="project" value="UniProtKB-KW"/>
</dbReference>
<comment type="caution">
    <text evidence="4">The sequence shown here is derived from an EMBL/GenBank/DDBJ whole genome shotgun (WGS) entry which is preliminary data.</text>
</comment>
<keyword evidence="5" id="KW-1185">Reference proteome</keyword>
<dbReference type="InterPro" id="IPR013584">
    <property type="entry name" value="RAP"/>
</dbReference>
<dbReference type="AlphaFoldDB" id="A0A7K8GGP3"/>
<gene>
    <name evidence="4" type="primary">Fastk</name>
    <name evidence="4" type="ORF">ORTSPA_R12248</name>
</gene>
<organism evidence="4 5">
    <name type="scientific">Orthonyx spaldingii</name>
    <name type="common">Chowchilla</name>
    <dbReference type="NCBI Taxonomy" id="38397"/>
    <lineage>
        <taxon>Eukaryota</taxon>
        <taxon>Metazoa</taxon>
        <taxon>Chordata</taxon>
        <taxon>Craniata</taxon>
        <taxon>Vertebrata</taxon>
        <taxon>Euteleostomi</taxon>
        <taxon>Archelosauria</taxon>
        <taxon>Archosauria</taxon>
        <taxon>Dinosauria</taxon>
        <taxon>Saurischia</taxon>
        <taxon>Theropoda</taxon>
        <taxon>Coelurosauria</taxon>
        <taxon>Aves</taxon>
        <taxon>Neognathae</taxon>
        <taxon>Neoaves</taxon>
        <taxon>Telluraves</taxon>
        <taxon>Australaves</taxon>
        <taxon>Passeriformes</taxon>
        <taxon>Corvoidea</taxon>
        <taxon>Orthonychidae</taxon>
        <taxon>Orthonyx</taxon>
    </lineage>
</organism>
<dbReference type="Proteomes" id="UP000526602">
    <property type="component" value="Unassembled WGS sequence"/>
</dbReference>
<dbReference type="InterPro" id="IPR010622">
    <property type="entry name" value="FAST_Leu-rich"/>
</dbReference>
<sequence length="465" mass="52386">MKRLIERSRSVGEVLRWVTQNPGKVSASHYPIALHKLGQLLQQQPGPPMGAGDGRGPAGQVLEQPEFHALCQAIVSGCAKFDNFSIVNCLYAAAALGLPGESPLVRVLEDESRSRLGRFNQKDVSMVFSSEANNKALEAIFSSQLFYENRQERFIRSMAEWLPRKAENLTPYTMALIAKYVARHRLREPRLLDTIANFLLKRGEQLDSKVIQKLVFPFSRMNYRPSNHGELFPKLEAILEQKAGSSPLATVNILMSMFQLSHFPQTVLHQVFSPAFITNVMSSPYALIVRRYLSLLDAAVELEFREYSGPRLDPRYRVLMFEHALTADEANRKYSYKGLVAEALRQLVGEECYRQDEVLPPGYCTDFLLWINRSGTVLPLSRVPAASRAPPATSPVTMSLRSSVLALTSDLQVVLSVNDKWHYCQNSDILVGSRAMRDRHLRLLGYCLVQLPYTELEKVSGIEEA</sequence>
<reference evidence="4 5" key="1">
    <citation type="submission" date="2019-09" db="EMBL/GenBank/DDBJ databases">
        <title>Bird 10,000 Genomes (B10K) Project - Family phase.</title>
        <authorList>
            <person name="Zhang G."/>
        </authorList>
    </citation>
    <scope>NUCLEOTIDE SEQUENCE [LARGE SCALE GENOMIC DNA]</scope>
    <source>
        <strain evidence="4">B10K-DU-029-32</strain>
        <tissue evidence="4">Liver or heart</tissue>
    </source>
</reference>
<evidence type="ECO:0000313" key="5">
    <source>
        <dbReference type="Proteomes" id="UP000526602"/>
    </source>
</evidence>
<dbReference type="PANTHER" id="PTHR21228">
    <property type="entry name" value="FAST LEU-RICH DOMAIN-CONTAINING"/>
    <property type="match status" value="1"/>
</dbReference>
<dbReference type="InterPro" id="IPR013579">
    <property type="entry name" value="FAST_2"/>
</dbReference>
<accession>A0A7K8GGP3</accession>
<dbReference type="GO" id="GO:0044528">
    <property type="term" value="P:regulation of mitochondrial mRNA stability"/>
    <property type="evidence" value="ECO:0007669"/>
    <property type="project" value="InterPro"/>
</dbReference>
<evidence type="ECO:0000313" key="4">
    <source>
        <dbReference type="EMBL" id="NXC03297.1"/>
    </source>
</evidence>
<dbReference type="GO" id="GO:0000963">
    <property type="term" value="P:mitochondrial RNA processing"/>
    <property type="evidence" value="ECO:0007669"/>
    <property type="project" value="TreeGrafter"/>
</dbReference>
<dbReference type="Pfam" id="PF08373">
    <property type="entry name" value="RAP"/>
    <property type="match status" value="1"/>
</dbReference>